<dbReference type="PANTHER" id="PTHR30537:SF5">
    <property type="entry name" value="HTH-TYPE TRANSCRIPTIONAL ACTIVATOR TTDR-RELATED"/>
    <property type="match status" value="1"/>
</dbReference>
<organism evidence="9 10">
    <name type="scientific">Agrobacterium tumefaciens</name>
    <dbReference type="NCBI Taxonomy" id="358"/>
    <lineage>
        <taxon>Bacteria</taxon>
        <taxon>Pseudomonadati</taxon>
        <taxon>Pseudomonadota</taxon>
        <taxon>Alphaproteobacteria</taxon>
        <taxon>Hyphomicrobiales</taxon>
        <taxon>Rhizobiaceae</taxon>
        <taxon>Rhizobium/Agrobacterium group</taxon>
        <taxon>Agrobacterium</taxon>
        <taxon>Agrobacterium tumefaciens complex</taxon>
    </lineage>
</organism>
<dbReference type="Gene3D" id="3.40.190.290">
    <property type="match status" value="1"/>
</dbReference>
<evidence type="ECO:0000256" key="2">
    <source>
        <dbReference type="ARBA" id="ARBA00023015"/>
    </source>
</evidence>
<dbReference type="AlphaFoldDB" id="A0A176XG81"/>
<dbReference type="GO" id="GO:0003700">
    <property type="term" value="F:DNA-binding transcription factor activity"/>
    <property type="evidence" value="ECO:0007669"/>
    <property type="project" value="InterPro"/>
</dbReference>
<evidence type="ECO:0000259" key="8">
    <source>
        <dbReference type="PROSITE" id="PS50931"/>
    </source>
</evidence>
<dbReference type="Proteomes" id="UP000077098">
    <property type="component" value="Unassembled WGS sequence"/>
</dbReference>
<sequence length="316" mass="34547">MLFDGRIIAGITVFVAVARTGSFIRAAEQLGLSRSGIGKAIGRLEERTGMRLFDRNGRAIKLTDQGRTFLEETSPMLEALGRIATPSTPENLKGRLRISTDGALGPYLLVPLLPQFLSMHPQVKVDLIVRDHVDNLLSEGIDAAIRFGQPNSNGLDKKLLFRSRVLTCASPNYLNVMGAPTSPRDMLNNHRCIRMSDAATGKPYSWNMVNSAGEEEIISPECGLTLNDAPSLVAAATNDYGIVRLLDLVAEEQLRTGALVEVLPEWNNYYWPAFVYTAADNFKSPAIEALKSFVVGHLTKSAAFVPAQFSQPELES</sequence>
<dbReference type="SUPFAM" id="SSF53850">
    <property type="entry name" value="Periplasmic binding protein-like II"/>
    <property type="match status" value="1"/>
</dbReference>
<keyword evidence="3" id="KW-0238">DNA-binding</keyword>
<dbReference type="InterPro" id="IPR005119">
    <property type="entry name" value="LysR_subst-bd"/>
</dbReference>
<dbReference type="PROSITE" id="PS50931">
    <property type="entry name" value="HTH_LYSR"/>
    <property type="match status" value="1"/>
</dbReference>
<accession>A0A176XG81</accession>
<dbReference type="PANTHER" id="PTHR30537">
    <property type="entry name" value="HTH-TYPE TRANSCRIPTIONAL REGULATOR"/>
    <property type="match status" value="1"/>
</dbReference>
<proteinExistence type="inferred from homology"/>
<evidence type="ECO:0000256" key="7">
    <source>
        <dbReference type="ARBA" id="ARBA00083243"/>
    </source>
</evidence>
<comment type="caution">
    <text evidence="9">The sequence shown here is derived from an EMBL/GenBank/DDBJ whole genome shotgun (WGS) entry which is preliminary data.</text>
</comment>
<dbReference type="RefSeq" id="WP_063948012.1">
    <property type="nucleotide sequence ID" value="NZ_LXPS01000007.1"/>
</dbReference>
<name>A0A176XG81_AGRTU</name>
<dbReference type="Gene3D" id="1.10.10.10">
    <property type="entry name" value="Winged helix-like DNA-binding domain superfamily/Winged helix DNA-binding domain"/>
    <property type="match status" value="1"/>
</dbReference>
<evidence type="ECO:0000256" key="4">
    <source>
        <dbReference type="ARBA" id="ARBA00023163"/>
    </source>
</evidence>
<dbReference type="GO" id="GO:0003677">
    <property type="term" value="F:DNA binding"/>
    <property type="evidence" value="ECO:0007669"/>
    <property type="project" value="UniProtKB-KW"/>
</dbReference>
<gene>
    <name evidence="9" type="ORF">A7J57_22825</name>
</gene>
<dbReference type="Pfam" id="PF03466">
    <property type="entry name" value="LysR_substrate"/>
    <property type="match status" value="1"/>
</dbReference>
<evidence type="ECO:0000313" key="10">
    <source>
        <dbReference type="Proteomes" id="UP000077098"/>
    </source>
</evidence>
<evidence type="ECO:0000256" key="5">
    <source>
        <dbReference type="ARBA" id="ARBA00054626"/>
    </source>
</evidence>
<dbReference type="InterPro" id="IPR036390">
    <property type="entry name" value="WH_DNA-bd_sf"/>
</dbReference>
<reference evidence="9 10" key="1">
    <citation type="submission" date="2016-05" db="EMBL/GenBank/DDBJ databases">
        <authorList>
            <person name="Lavstsen T."/>
            <person name="Jespersen J.S."/>
        </authorList>
    </citation>
    <scope>NUCLEOTIDE SEQUENCE [LARGE SCALE GENOMIC DNA]</scope>
    <source>
        <strain evidence="9 10">KCJ1736</strain>
    </source>
</reference>
<dbReference type="CDD" id="cd08422">
    <property type="entry name" value="PBP2_CrgA_like"/>
    <property type="match status" value="1"/>
</dbReference>
<evidence type="ECO:0000256" key="3">
    <source>
        <dbReference type="ARBA" id="ARBA00023125"/>
    </source>
</evidence>
<evidence type="ECO:0000256" key="1">
    <source>
        <dbReference type="ARBA" id="ARBA00009437"/>
    </source>
</evidence>
<dbReference type="InterPro" id="IPR036388">
    <property type="entry name" value="WH-like_DNA-bd_sf"/>
</dbReference>
<dbReference type="EMBL" id="LXPS01000007">
    <property type="protein sequence ID" value="OAE48233.1"/>
    <property type="molecule type" value="Genomic_DNA"/>
</dbReference>
<protein>
    <recommendedName>
        <fullName evidence="6">HTH-type transcriptional regulator TtuA</fullName>
    </recommendedName>
    <alternativeName>
        <fullName evidence="7">Tartrate utilization transcriptional regulator</fullName>
    </alternativeName>
</protein>
<evidence type="ECO:0000313" key="9">
    <source>
        <dbReference type="EMBL" id="OAE48233.1"/>
    </source>
</evidence>
<comment type="function">
    <text evidence="5">Transcriptional regulator of the ttuABCDE tartrate utilization operon.</text>
</comment>
<dbReference type="Pfam" id="PF00126">
    <property type="entry name" value="HTH_1"/>
    <property type="match status" value="1"/>
</dbReference>
<dbReference type="InterPro" id="IPR058163">
    <property type="entry name" value="LysR-type_TF_proteobact-type"/>
</dbReference>
<dbReference type="SUPFAM" id="SSF46785">
    <property type="entry name" value="Winged helix' DNA-binding domain"/>
    <property type="match status" value="1"/>
</dbReference>
<comment type="similarity">
    <text evidence="1">Belongs to the LysR transcriptional regulatory family.</text>
</comment>
<dbReference type="InterPro" id="IPR000847">
    <property type="entry name" value="LysR_HTH_N"/>
</dbReference>
<feature type="domain" description="HTH lysR-type" evidence="8">
    <location>
        <begin position="13"/>
        <end position="63"/>
    </location>
</feature>
<keyword evidence="2" id="KW-0805">Transcription regulation</keyword>
<evidence type="ECO:0000256" key="6">
    <source>
        <dbReference type="ARBA" id="ARBA00067332"/>
    </source>
</evidence>
<dbReference type="FunFam" id="1.10.10.10:FF:000001">
    <property type="entry name" value="LysR family transcriptional regulator"/>
    <property type="match status" value="1"/>
</dbReference>
<keyword evidence="4" id="KW-0804">Transcription</keyword>